<protein>
    <submittedName>
        <fullName evidence="1">Glycoside hydrolase family 13 protein</fullName>
    </submittedName>
</protein>
<evidence type="ECO:0000313" key="1">
    <source>
        <dbReference type="EMBL" id="KAI0091701.1"/>
    </source>
</evidence>
<organism evidence="1 2">
    <name type="scientific">Irpex rosettiformis</name>
    <dbReference type="NCBI Taxonomy" id="378272"/>
    <lineage>
        <taxon>Eukaryota</taxon>
        <taxon>Fungi</taxon>
        <taxon>Dikarya</taxon>
        <taxon>Basidiomycota</taxon>
        <taxon>Agaricomycotina</taxon>
        <taxon>Agaricomycetes</taxon>
        <taxon>Polyporales</taxon>
        <taxon>Irpicaceae</taxon>
        <taxon>Irpex</taxon>
    </lineage>
</organism>
<dbReference type="EMBL" id="MU274905">
    <property type="protein sequence ID" value="KAI0091701.1"/>
    <property type="molecule type" value="Genomic_DNA"/>
</dbReference>
<keyword evidence="2" id="KW-1185">Reference proteome</keyword>
<proteinExistence type="predicted"/>
<comment type="caution">
    <text evidence="1">The sequence shown here is derived from an EMBL/GenBank/DDBJ whole genome shotgun (WGS) entry which is preliminary data.</text>
</comment>
<reference evidence="1" key="1">
    <citation type="journal article" date="2021" name="Environ. Microbiol.">
        <title>Gene family expansions and transcriptome signatures uncover fungal adaptations to wood decay.</title>
        <authorList>
            <person name="Hage H."/>
            <person name="Miyauchi S."/>
            <person name="Viragh M."/>
            <person name="Drula E."/>
            <person name="Min B."/>
            <person name="Chaduli D."/>
            <person name="Navarro D."/>
            <person name="Favel A."/>
            <person name="Norest M."/>
            <person name="Lesage-Meessen L."/>
            <person name="Balint B."/>
            <person name="Merenyi Z."/>
            <person name="de Eugenio L."/>
            <person name="Morin E."/>
            <person name="Martinez A.T."/>
            <person name="Baldrian P."/>
            <person name="Stursova M."/>
            <person name="Martinez M.J."/>
            <person name="Novotny C."/>
            <person name="Magnuson J.K."/>
            <person name="Spatafora J.W."/>
            <person name="Maurice S."/>
            <person name="Pangilinan J."/>
            <person name="Andreopoulos W."/>
            <person name="LaButti K."/>
            <person name="Hundley H."/>
            <person name="Na H."/>
            <person name="Kuo A."/>
            <person name="Barry K."/>
            <person name="Lipzen A."/>
            <person name="Henrissat B."/>
            <person name="Riley R."/>
            <person name="Ahrendt S."/>
            <person name="Nagy L.G."/>
            <person name="Grigoriev I.V."/>
            <person name="Martin F."/>
            <person name="Rosso M.N."/>
        </authorList>
    </citation>
    <scope>NUCLEOTIDE SEQUENCE</scope>
    <source>
        <strain evidence="1">CBS 384.51</strain>
    </source>
</reference>
<accession>A0ACB8UBS2</accession>
<evidence type="ECO:0000313" key="2">
    <source>
        <dbReference type="Proteomes" id="UP001055072"/>
    </source>
</evidence>
<gene>
    <name evidence="1" type="ORF">BDY19DRAFT_931827</name>
</gene>
<keyword evidence="1" id="KW-0378">Hydrolase</keyword>
<sequence length="1584" mass="176824">MAVSKKLKQTVTIPKNTLESVADTPKTPKTPADEGIDFFESAYKPDDEPIRVYKIELDPDGGPNKDRSYMRLPPAYTPYVLRVSLEAGVPATKNGIFKTNFPLDGGLFQRDKFVERKLPTDFSKSIHIDLPISHAGAFCYWVEYDGDTLGSRVKGREGYFNIDPILRTKSRSPIIGQNVLVSPKGGAVLSDYVNLPLDGLAILTLVSKWMGPLSQWREYLAEASSRGYNMVHYTPLQERGESDSPYSIRNQLLYDPSLFSEKAHFSKDGGRAKLEEMLHIAREEYGLLSLTDVVLNHTANDSPWLADHPEAGYSPANTPHLTPALELDTAMIEFSASLEAKGLPTRVTSQQDIDVLITAFADHLKSMNFWQYYVLDVKAERASVLAALATNKLEVWDDVAHKTVVELAEIVKSAGSVIGLGTQEKRFCTRVEGSVAAGLVKAAFVDLNDNEALADAWIRVVDVLNVPLYKEWEDDTKTALDGIKNRLKYARLDDHGPKLGPITRDLPLMESYFTRIKGKVARDPNTYSLANNGWIWNADPLKNFALPPSKAYLRREVIVWGDCVKLRYGDGPNDNPWLWKHMTEYVQSLAASYEGFRIDNCHSTPLHVGIMLLDAARVVNPDLYVCAELFTGSEEMDTLFVSRLGINSLIREAGNAWDPKELSRLLYRHGLGKPIGSMDDACVTSREELPPPTGKGPTRPCVVITHNGSVPHALFYDLTHDNESYLDKRSAEDVLSTGALMTFSYSAIGSVKGFDDLYPKLLNLVQEKRKYEVTGLAESSGIAKAKRILNSLHAEMAIGKFEEGHVHEENGYLMLHRVQPSSQKGYLLIAHTAFQKANKDRGSSKRLSPVKLRRTRAKFIYGAYIEFSSYEDRNDEKTLRGMAGKLVETPSVTVPQGLDDEGPYGEIIVPEYFPPGSILLFETQLQGLDSSLDTFCSSGADEAFGDLDLIDLNVVLYRADGEERDATKGAIGAYNVPGIGTLAYCGLEGFMHPLRHIMRYNDLGHPLCGHLRDGTWALDYVCSRLQKQIDALPKLASPAKWYEERFERIKNSVAPFLRPKYFAIVISEAYKAARKAVVEQSSDFVSTGHSFTQDLALVSVQLHGLVQSASLDPGKQTPSLAAGLPHFSAGWARCWGRDVFISLRGLFLTTGNYASAKRHILAFASVLKHGLIPNLLDSLRSPRYNSRDSPWWMLQNIQDYTLSAPDGLAILSESVKRRFPKDDTWVPWDSPQAYSHTSTIAEIVQEILQRHADGISFREYNAGPNLDMQMSDEGFNIDIKVDWTTGLIFGGNAHNCGTWMDKMGESVKAGTKGVPGTPRDGAPVEITGLLKSTLRWLDGLSDEGKYPFKGVEALIDGKRRLVTYKEWNNLVQASFEECFYVPISPSDDAKYNVNPATINRRGIYKDVYGSGPGREWSDYQFRCNFPIAMVVAPELFDEKHALEALKLADVVLRGPLGMKTLDPEDMQYRPYYDNGNDGDDPAIAKGRNYHQGPEWGWPLGYFLQAYLYFYRKAGSDEGDLNDTLHYLHRLLLPSRHHIRNDPWAGLPELTNKDGEFCHDSCNTQAWSASTLLDFLETVQKIQLA</sequence>
<dbReference type="Proteomes" id="UP001055072">
    <property type="component" value="Unassembled WGS sequence"/>
</dbReference>
<name>A0ACB8UBS2_9APHY</name>